<evidence type="ECO:0000313" key="2">
    <source>
        <dbReference type="EMBL" id="PNG25832.1"/>
    </source>
</evidence>
<protein>
    <submittedName>
        <fullName evidence="2">Histidine phosphatase family protein</fullName>
    </submittedName>
</protein>
<dbReference type="OrthoDB" id="8448116at2"/>
<evidence type="ECO:0000313" key="3">
    <source>
        <dbReference type="Proteomes" id="UP000236286"/>
    </source>
</evidence>
<reference evidence="2 3" key="1">
    <citation type="submission" date="2017-10" db="EMBL/GenBank/DDBJ databases">
        <title>Genome announcement of Methylocella silvestris TVC from permafrost.</title>
        <authorList>
            <person name="Wang J."/>
            <person name="Geng K."/>
            <person name="Ul-Haque F."/>
            <person name="Crombie A.T."/>
            <person name="Street L.E."/>
            <person name="Wookey P.A."/>
            <person name="Murrell J.C."/>
            <person name="Pratscher J."/>
        </authorList>
    </citation>
    <scope>NUCLEOTIDE SEQUENCE [LARGE SCALE GENOMIC DNA]</scope>
    <source>
        <strain evidence="2 3">TVC</strain>
    </source>
</reference>
<dbReference type="AlphaFoldDB" id="A0A2J7TGC8"/>
<comment type="caution">
    <text evidence="2">The sequence shown here is derived from an EMBL/GenBank/DDBJ whole genome shotgun (WGS) entry which is preliminary data.</text>
</comment>
<accession>A0A2J7TGC8</accession>
<dbReference type="EMBL" id="PDZR01000012">
    <property type="protein sequence ID" value="PNG25832.1"/>
    <property type="molecule type" value="Genomic_DNA"/>
</dbReference>
<sequence>MSALTIILIRHAEKPAAKPGDPDRGPGLTSFGETDKHSLVVRGWQRAGAWAALFGCGLTPGGDYPTPDIVYAANPDEPPTDGGDASRRPDETVTPLCGRLGLSPRTSYAVGEEGKMVAEVCALAGVVLVCWEHKHIVDPILTLIAGKQKIPQLPTRWNGDRFDLALRFDRSGPDAPWSFRQLFPRLLAGDTDVPLT</sequence>
<proteinExistence type="predicted"/>
<organism evidence="2 3">
    <name type="scientific">Methylocella silvestris</name>
    <dbReference type="NCBI Taxonomy" id="199596"/>
    <lineage>
        <taxon>Bacteria</taxon>
        <taxon>Pseudomonadati</taxon>
        <taxon>Pseudomonadota</taxon>
        <taxon>Alphaproteobacteria</taxon>
        <taxon>Hyphomicrobiales</taxon>
        <taxon>Beijerinckiaceae</taxon>
        <taxon>Methylocella</taxon>
    </lineage>
</organism>
<feature type="region of interest" description="Disordered" evidence="1">
    <location>
        <begin position="73"/>
        <end position="92"/>
    </location>
</feature>
<name>A0A2J7TGC8_METSI</name>
<evidence type="ECO:0000256" key="1">
    <source>
        <dbReference type="SAM" id="MobiDB-lite"/>
    </source>
</evidence>
<dbReference type="Proteomes" id="UP000236286">
    <property type="component" value="Unassembled WGS sequence"/>
</dbReference>
<dbReference type="RefSeq" id="WP_102843987.1">
    <property type="nucleotide sequence ID" value="NZ_PDZR01000012.1"/>
</dbReference>
<gene>
    <name evidence="2" type="ORF">CR492_11910</name>
</gene>